<dbReference type="STRING" id="1071381.G8C137"/>
<dbReference type="HOGENOM" id="CLU_082468_0_0_1"/>
<dbReference type="PANTHER" id="PTHR24030">
    <property type="entry name" value="PROTEIN CMSS1"/>
    <property type="match status" value="1"/>
</dbReference>
<dbReference type="PANTHER" id="PTHR24030:SF0">
    <property type="entry name" value="PROTEIN CMSS1"/>
    <property type="match status" value="1"/>
</dbReference>
<proteinExistence type="predicted"/>
<evidence type="ECO:0008006" key="4">
    <source>
        <dbReference type="Google" id="ProtNLM"/>
    </source>
</evidence>
<evidence type="ECO:0000313" key="3">
    <source>
        <dbReference type="Proteomes" id="UP000005666"/>
    </source>
</evidence>
<dbReference type="RefSeq" id="XP_003688299.1">
    <property type="nucleotide sequence ID" value="XM_003688251.1"/>
</dbReference>
<dbReference type="eggNOG" id="KOG3089">
    <property type="taxonomic scope" value="Eukaryota"/>
</dbReference>
<accession>G8C137</accession>
<evidence type="ECO:0000313" key="2">
    <source>
        <dbReference type="EMBL" id="CCE65865.1"/>
    </source>
</evidence>
<feature type="compositionally biased region" description="Basic and acidic residues" evidence="1">
    <location>
        <begin position="45"/>
        <end position="74"/>
    </location>
</feature>
<feature type="compositionally biased region" description="Acidic residues" evidence="1">
    <location>
        <begin position="1"/>
        <end position="19"/>
    </location>
</feature>
<dbReference type="Proteomes" id="UP000005666">
    <property type="component" value="Chromosome 14"/>
</dbReference>
<reference evidence="2 3" key="1">
    <citation type="journal article" date="2011" name="Proc. Natl. Acad. Sci. U.S.A.">
        <title>Evolutionary erosion of yeast sex chromosomes by mating-type switching accidents.</title>
        <authorList>
            <person name="Gordon J.L."/>
            <person name="Armisen D."/>
            <person name="Proux-Wera E."/>
            <person name="Oheigeartaigh S.S."/>
            <person name="Byrne K.P."/>
            <person name="Wolfe K.H."/>
        </authorList>
    </citation>
    <scope>NUCLEOTIDE SEQUENCE [LARGE SCALE GENOMIC DNA]</scope>
    <source>
        <strain evidence="3">ATCC 24235 / CBS 4417 / NBRC 1672 / NRRL Y-8282 / UCD 70-5</strain>
    </source>
</reference>
<feature type="compositionally biased region" description="Basic residues" evidence="1">
    <location>
        <begin position="75"/>
        <end position="88"/>
    </location>
</feature>
<protein>
    <recommendedName>
        <fullName evidence="4">Protein CMS1</fullName>
    </recommendedName>
</protein>
<dbReference type="GO" id="GO:0030686">
    <property type="term" value="C:90S preribosome"/>
    <property type="evidence" value="ECO:0007669"/>
    <property type="project" value="TreeGrafter"/>
</dbReference>
<keyword evidence="3" id="KW-1185">Reference proteome</keyword>
<gene>
    <name evidence="2" type="primary">TPHA0N00840</name>
    <name evidence="2" type="ordered locus">TPHA_0N00840</name>
</gene>
<name>G8C137_TETPH</name>
<sequence>MSNADDLDDGLVYDLESDSNDAQQVDNLLNDVDGASDVEEATEVSTKRKVEEDDITEIAKDTEEIPSNDEEHLSRRQKKLKNSKLHQKRKEEQAYEVNFKKQLPKSDTSGIADYFTKIIREKNPDLSALELEELYINKSNFITTEKFENDRDLANFPDFMAQFSKSPKAIIFSMSNMRVADVSRSLNSDNNCIKLFAKNKLKEDVQTVNEVFEGKNKRFKNTKYFIATPTRMDKLLETTDLFFQGKDKLDIILDASYLDAKNNSLLSSENSALLIKVLKTILDKKSSVKILLY</sequence>
<dbReference type="KEGG" id="tpf:TPHA_0N00840"/>
<dbReference type="InterPro" id="IPR032704">
    <property type="entry name" value="Cms1"/>
</dbReference>
<dbReference type="GeneID" id="11532111"/>
<dbReference type="GO" id="GO:0005634">
    <property type="term" value="C:nucleus"/>
    <property type="evidence" value="ECO:0007669"/>
    <property type="project" value="TreeGrafter"/>
</dbReference>
<dbReference type="OrthoDB" id="1929311at2759"/>
<dbReference type="Pfam" id="PF14617">
    <property type="entry name" value="CMS1"/>
    <property type="match status" value="1"/>
</dbReference>
<organism evidence="2 3">
    <name type="scientific">Tetrapisispora phaffii (strain ATCC 24235 / CBS 4417 / NBRC 1672 / NRRL Y-8282 / UCD 70-5)</name>
    <name type="common">Yeast</name>
    <name type="synonym">Fabospora phaffii</name>
    <dbReference type="NCBI Taxonomy" id="1071381"/>
    <lineage>
        <taxon>Eukaryota</taxon>
        <taxon>Fungi</taxon>
        <taxon>Dikarya</taxon>
        <taxon>Ascomycota</taxon>
        <taxon>Saccharomycotina</taxon>
        <taxon>Saccharomycetes</taxon>
        <taxon>Saccharomycetales</taxon>
        <taxon>Saccharomycetaceae</taxon>
        <taxon>Tetrapisispora</taxon>
    </lineage>
</organism>
<dbReference type="AlphaFoldDB" id="G8C137"/>
<dbReference type="EMBL" id="HE612869">
    <property type="protein sequence ID" value="CCE65865.1"/>
    <property type="molecule type" value="Genomic_DNA"/>
</dbReference>
<feature type="region of interest" description="Disordered" evidence="1">
    <location>
        <begin position="1"/>
        <end position="91"/>
    </location>
</feature>
<dbReference type="OMA" id="CVGTPAR"/>
<evidence type="ECO:0000256" key="1">
    <source>
        <dbReference type="SAM" id="MobiDB-lite"/>
    </source>
</evidence>